<feature type="domain" description="Inositol 1,4,5-trisphosphate/ryanodine receptor" evidence="14">
    <location>
        <begin position="4"/>
        <end position="210"/>
    </location>
</feature>
<evidence type="ECO:0000256" key="10">
    <source>
        <dbReference type="SAM" id="Phobius"/>
    </source>
</evidence>
<gene>
    <name evidence="15" type="primary">IP3R</name>
    <name evidence="15" type="ORF">DPX39_080028500</name>
</gene>
<dbReference type="InterPro" id="IPR005821">
    <property type="entry name" value="Ion_trans_dom"/>
</dbReference>
<dbReference type="Gene3D" id="1.10.287.70">
    <property type="match status" value="1"/>
</dbReference>
<evidence type="ECO:0000313" key="15">
    <source>
        <dbReference type="EMBL" id="RHW71032.1"/>
    </source>
</evidence>
<keyword evidence="3 10" id="KW-0812">Transmembrane</keyword>
<dbReference type="GO" id="GO:0012505">
    <property type="term" value="C:endomembrane system"/>
    <property type="evidence" value="ECO:0007669"/>
    <property type="project" value="UniProtKB-SubCell"/>
</dbReference>
<dbReference type="InterPro" id="IPR035910">
    <property type="entry name" value="RyR/IP3R_RIH_dom_sf"/>
</dbReference>
<evidence type="ECO:0000259" key="14">
    <source>
        <dbReference type="Pfam" id="PF08709"/>
    </source>
</evidence>
<keyword evidence="2" id="KW-0813">Transport</keyword>
<evidence type="ECO:0000256" key="3">
    <source>
        <dbReference type="ARBA" id="ARBA00022692"/>
    </source>
</evidence>
<dbReference type="PANTHER" id="PTHR13715:SF99">
    <property type="entry name" value="INOSITOL 1,4,5-TRISPHOSPHATE RECEPTOR-LIKE PROTEIN A"/>
    <property type="match status" value="1"/>
</dbReference>
<feature type="compositionally biased region" description="Basic and acidic residues" evidence="9">
    <location>
        <begin position="1428"/>
        <end position="1437"/>
    </location>
</feature>
<dbReference type="PANTHER" id="PTHR13715">
    <property type="entry name" value="RYANODINE RECEPTOR AND IP3 RECEPTOR"/>
    <property type="match status" value="1"/>
</dbReference>
<accession>A0A3L6L322</accession>
<dbReference type="Proteomes" id="UP000266743">
    <property type="component" value="Chromosome 8"/>
</dbReference>
<evidence type="ECO:0000256" key="7">
    <source>
        <dbReference type="ARBA" id="ARBA00023286"/>
    </source>
</evidence>
<evidence type="ECO:0000256" key="8">
    <source>
        <dbReference type="ARBA" id="ARBA00023303"/>
    </source>
</evidence>
<feature type="region of interest" description="Disordered" evidence="9">
    <location>
        <begin position="3062"/>
        <end position="3099"/>
    </location>
</feature>
<feature type="transmembrane region" description="Helical" evidence="10">
    <location>
        <begin position="2728"/>
        <end position="2753"/>
    </location>
</feature>
<proteinExistence type="predicted"/>
<dbReference type="GO" id="GO:0016020">
    <property type="term" value="C:membrane"/>
    <property type="evidence" value="ECO:0007669"/>
    <property type="project" value="InterPro"/>
</dbReference>
<keyword evidence="8" id="KW-0407">Ion channel</keyword>
<keyword evidence="4 10" id="KW-1133">Transmembrane helix</keyword>
<dbReference type="InterPro" id="IPR000699">
    <property type="entry name" value="RIH_dom"/>
</dbReference>
<keyword evidence="6 10" id="KW-0472">Membrane</keyword>
<feature type="domain" description="RyR/IP3R Homology associated" evidence="13">
    <location>
        <begin position="2219"/>
        <end position="2315"/>
    </location>
</feature>
<feature type="compositionally biased region" description="Low complexity" evidence="9">
    <location>
        <begin position="346"/>
        <end position="359"/>
    </location>
</feature>
<sequence>MSQSRVPIRYGAFIHLSCDEGYVTAGGLGNEGLFIRNKNELSDDAEPLPLFGFETSVFQILPPTVAKVAAEEGLSKGNRAPNSNPLSDGVSNIYSTQQVTFGQLLVLVHAVSRLHVAALPSEPSERDPDCARLVLAPPGEIEQTFCQFIFTPRYTTHGEGDVVCRGDEVLVQLASIPIFLQTTVVSPTRPVKHETFGSASFPYEPTDGCGRGNSWSAGTRMALSAVLGAPEVNLSEAKALVFVVERYDIDRDKAEHQRILHRIPRPCVSAGVPVIFYHLEHKRVLATSVAMPPCQGGGKIGVSGVAPRGNEGGGERDHLLKTRQTHSVMGNVTVICHASGRFAAAGSSKSQGSDSHSAGATSLDSDPCSTKGKAPDDRKRVNGVGGAALPLFAVDKGVADGTFSEEGALSGLQCSCTALWILENEQPTVGGAVNMNSGVYRLRQACSNLYVAVEGSAVDTILEGDGSPEGSVVSQRSCCNLTGDIVNEEGGDVVRPTTLSMIPPPRTPKDLQRTLFRLSPMFNTDCGYLIENDCLLLQNVATDMYLCTSEGSETLSLSWKPSNIDLIVVRRAATDVQDSVLFLWSQCETLSGYRDAFQVLTTEGTATHQQQTEADGEHGQGRYPSAEGSTSPTLMEGRMAIVSDYDHIPESFVRPSKTCPKGSNVGTGYASLLPVICACQRTLAELIIFCSISPERNVLRRDGIPIPNHQHMLVELCVHRLVIDVILAPFSKFGVRADRSVGKHAQCCGQWGCSSWLPPLPLSGGVVDVNDLLLKMHREIHIVCRLGFRLLRQMVRQAPELKAGFENYIPYFLAFDGYKLEVVDSLTRLFSENPAVRNSSLELVVNHYIAGLHLTRSGRYLQLLCSMCSVGTHGVTERQRLVCQKLLVENANALYSFVLDSGGEWAVKTDKDEPPIPCNILFSGQQQDGGEEEGTKLREYVQSELELLGALCLDGCPPLCREEVAKVFPSPVLLRALRNFSPKWPEVSDRSRVCDVVRSHLIRLAMHCYILPYIDDPAVQLREGAVLLGSSKLHLKVDEKTAFSGKPDSELTQAVKEGTLHVIRSNTHFVRSDTGRSILIRAALAAWLRFVSAHQVSATETACLVPLLLELLDSRDDEAHDGSSKIAEYTWTRLEVSEAGLLVVRAREMICQILLQILETATYRAANEINLLLHGILVTDHGASLAHQHDYCSLLRRADVSSTGDPFVTSPTERDALLWHKGKANDGNGNRCFGLNRRKGPSDYQSTVAGSAVTTQLSGSTKDVAAFLDYVKGICSCIVRPLRVDQLVPRLVDLAHHDGSQLAPYAMELLVRICTVRRSVARLVLQVHPFPSSEVIQCFDNMYFAAVQVRSSYIRGSVEEAIDVALQGIDGLSTQTQNEVTGTTNEGRVDDGGTDEYYNDLTEDDEEIEEIGICEEQEVEASSSSAPEDQHEVGGENKARRLWSKAAGAARIVVYRNAIIARRRSVGLSETSRVPLRVVVRAETVRHWQVHITMLEMYPFIGPSSPAFSKWMRFFYVFTLSQSNAESLKAYIDIFMGAFNLSSNCVVMGLHIVLSILATIKDPTPHLTDAFLRESARYIDGEIAALHPDGEFATKLGLHVFTKTTVGGIPRRRMLQLLRDYDAFRCLPSPGVTEKHGRGRFTACIVEMVCRICGTSMGAVALGRSALPVTHLLEITLSYGTSYTPLVEVPRPRALWESNSFHLLGAYLLALVSLYIAAGDAGGDGGRRQRQMEWMANRDWWSVVLLLSRQLKELTRLMQSRTETVLWRGRRILQRYRRLWLVNLPLALLTFMTECFNEAGFYRYRDVVGATFHEMCMSVAGFSEVLLASADAIRLQAREMVGYRRLVALLQVQTGNLVGHELLSGTMLTTRRNLRHGVICYYKKINEAEEEARVLHPDALPLAETGPQAENDGIQGGLIATADVPTHTQNDADDSSPMGLLISGAATKCLDAERLRGALRSLVNRDQLITMEDSTDLGEPAGIMNALLLSCRERSNVLDFVSTTLGCMRERSFGSITLIGMLNIFSNALHTALREQERERLKHVSAENSSVITDIFTVRSFETDYAKENAGRLLQTTCSDLGATRAIASLCAVDDQVVAYSAVQLCVGLLEGGNEHAQKALLAYFQEHQERFFHNIRDMLHKAVDWVQCTNAEHQIVVLERGGVVPNVSNAHEFTRMLLTNALTTPPSLYSSLKVRVGRGAAVARRRLSAWDRAGGSLNQRFVCTLFRMLQLFCEGHNLSMQNYIRSQYDNLHSVNAVHEVMNLITEIAAVVHPATVRMLQSAFALLTELCQGPCHENQEALLGYGVCVIISKLLSRLNLPDVTGTPSTGTGITNWGGGDSNSTDNKASVDCCTLNETDSEGNAFLRLQGGFLLSKDDAGNLRIALTQCLLSLIEGCRSRDVFRQLLEQIPVEVIERELTTVDPGAYDSILENEELASDPGVEALFNWLIFLKTVRPYAEADYLKRIDAMLQHTNKLCTRLGFIEIQRADGMLEKVLFRIPHVWRGLMRRNRKQMLAGINCSSRAAKLGDFMYHSDNVIFEVERSYAFQCWVERRTRWRLDNRSSGWRGKECDAGKVDTSVDAGKPRWTPKWKQCSDAPKYFWNHFIAPVLFCTHLGFYEYSSLLVAVVLNIALINGEGRHRNLEESQLWANIISGLCVLQLVLSLIAITVDTIVFFPVSLYVHYRQKQQRFSGRAKFNETLQGVLRGLSAKEISLLLVTRFSFQYRLLLVVMAVLSIFVSYYFAAAHLTLMVYTFPTLRTFVSAITHNGRQLLLTALLGVMGLYLFAIAGRIMFPEQFGSNGEVDENSGKKNDENGNCDTLLRCFTFILWQGLRQGGGVGDVMDEVSWNSSTLVPRVSYDLIFFALVNVVFLNIMFGIIIDTFGELRDDRRERENDLRSTCFICGLDADTLEKGQVGGFRAHVEDAHNMWMYLYFIHYLRHKDPNEFTGQESYVHEKIQRNDLSFFPEEDCLALQECREGNGKRTGDDEADSDDELASSVVVGGSAPRGPKPESAHPDTGVKLVLKELAAVREAVSALAREATMEGERTRGLAQQLELINRSSQSSSLRKFPGGGSAASVAETSTSKGTWLRHSEPEH</sequence>
<evidence type="ECO:0000259" key="13">
    <source>
        <dbReference type="Pfam" id="PF08454"/>
    </source>
</evidence>
<evidence type="ECO:0000259" key="12">
    <source>
        <dbReference type="Pfam" id="PF01365"/>
    </source>
</evidence>
<dbReference type="Gene3D" id="2.80.10.50">
    <property type="match status" value="1"/>
</dbReference>
<evidence type="ECO:0000256" key="4">
    <source>
        <dbReference type="ARBA" id="ARBA00022989"/>
    </source>
</evidence>
<comment type="caution">
    <text evidence="15">The sequence shown here is derived from an EMBL/GenBank/DDBJ whole genome shotgun (WGS) entry which is preliminary data.</text>
</comment>
<dbReference type="InterPro" id="IPR015925">
    <property type="entry name" value="Ryanodine_IP3_receptor"/>
</dbReference>
<evidence type="ECO:0000256" key="2">
    <source>
        <dbReference type="ARBA" id="ARBA00022448"/>
    </source>
</evidence>
<dbReference type="Pfam" id="PF08709">
    <property type="entry name" value="Ins145_P3_rec"/>
    <property type="match status" value="1"/>
</dbReference>
<evidence type="ECO:0000256" key="5">
    <source>
        <dbReference type="ARBA" id="ARBA00023065"/>
    </source>
</evidence>
<dbReference type="Pfam" id="PF01365">
    <property type="entry name" value="RYDR_ITPR"/>
    <property type="match status" value="1"/>
</dbReference>
<dbReference type="SUPFAM" id="SSF100909">
    <property type="entry name" value="IP3 receptor type 1 binding core, domain 2"/>
    <property type="match status" value="1"/>
</dbReference>
<keyword evidence="7" id="KW-1071">Ligand-gated ion channel</keyword>
<feature type="domain" description="RIH" evidence="12">
    <location>
        <begin position="682"/>
        <end position="894"/>
    </location>
</feature>
<feature type="transmembrane region" description="Helical" evidence="10">
    <location>
        <begin position="2773"/>
        <end position="2795"/>
    </location>
</feature>
<reference evidence="15" key="1">
    <citation type="submission" date="2018-09" db="EMBL/GenBank/DDBJ databases">
        <title>whole genome sequence of T. equiperdum IVM-t1 strain.</title>
        <authorList>
            <person name="Suganuma K."/>
        </authorList>
    </citation>
    <scope>NUCLEOTIDE SEQUENCE [LARGE SCALE GENOMIC DNA]</scope>
    <source>
        <strain evidence="15">IVM-t1</strain>
    </source>
</reference>
<feature type="transmembrane region" description="Helical" evidence="10">
    <location>
        <begin position="2649"/>
        <end position="2677"/>
    </location>
</feature>
<evidence type="ECO:0000256" key="1">
    <source>
        <dbReference type="ARBA" id="ARBA00004127"/>
    </source>
</evidence>
<evidence type="ECO:0000256" key="6">
    <source>
        <dbReference type="ARBA" id="ARBA00023136"/>
    </source>
</evidence>
<feature type="transmembrane region" description="Helical" evidence="10">
    <location>
        <begin position="2618"/>
        <end position="2637"/>
    </location>
</feature>
<feature type="domain" description="Ion transport" evidence="11">
    <location>
        <begin position="2733"/>
        <end position="2891"/>
    </location>
</feature>
<evidence type="ECO:0000259" key="11">
    <source>
        <dbReference type="Pfam" id="PF00520"/>
    </source>
</evidence>
<dbReference type="GO" id="GO:0005262">
    <property type="term" value="F:calcium channel activity"/>
    <property type="evidence" value="ECO:0007669"/>
    <property type="project" value="InterPro"/>
</dbReference>
<dbReference type="InterPro" id="IPR014821">
    <property type="entry name" value="Ins145_P3_rcpt"/>
</dbReference>
<feature type="region of interest" description="Disordered" evidence="9">
    <location>
        <begin position="605"/>
        <end position="631"/>
    </location>
</feature>
<dbReference type="Pfam" id="PF00520">
    <property type="entry name" value="Ion_trans"/>
    <property type="match status" value="1"/>
</dbReference>
<feature type="region of interest" description="Disordered" evidence="9">
    <location>
        <begin position="1417"/>
        <end position="1437"/>
    </location>
</feature>
<dbReference type="Pfam" id="PF08454">
    <property type="entry name" value="RIH_assoc"/>
    <property type="match status" value="1"/>
</dbReference>
<dbReference type="EMBL" id="QSBY01000008">
    <property type="protein sequence ID" value="RHW71032.1"/>
    <property type="molecule type" value="Genomic_DNA"/>
</dbReference>
<feature type="region of interest" description="Disordered" evidence="9">
    <location>
        <begin position="346"/>
        <end position="382"/>
    </location>
</feature>
<comment type="subcellular location">
    <subcellularLocation>
        <location evidence="1">Endomembrane system</location>
        <topology evidence="1">Multi-pass membrane protein</topology>
    </subcellularLocation>
</comment>
<dbReference type="InterPro" id="IPR013662">
    <property type="entry name" value="RIH_assoc-dom"/>
</dbReference>
<name>A0A3L6L322_9TRYP</name>
<evidence type="ECO:0000256" key="9">
    <source>
        <dbReference type="SAM" id="MobiDB-lite"/>
    </source>
</evidence>
<protein>
    <submittedName>
        <fullName evidence="15">Inositol 1</fullName>
    </submittedName>
</protein>
<organism evidence="15">
    <name type="scientific">Trypanosoma brucei equiperdum</name>
    <dbReference type="NCBI Taxonomy" id="630700"/>
    <lineage>
        <taxon>Eukaryota</taxon>
        <taxon>Discoba</taxon>
        <taxon>Euglenozoa</taxon>
        <taxon>Kinetoplastea</taxon>
        <taxon>Metakinetoplastina</taxon>
        <taxon>Trypanosomatida</taxon>
        <taxon>Trypanosomatidae</taxon>
        <taxon>Trypanosoma</taxon>
    </lineage>
</organism>
<keyword evidence="5" id="KW-0406">Ion transport</keyword>
<feature type="transmembrane region" description="Helical" evidence="10">
    <location>
        <begin position="2862"/>
        <end position="2884"/>
    </location>
</feature>